<protein>
    <submittedName>
        <fullName evidence="2">Uncharacterized protein</fullName>
    </submittedName>
</protein>
<feature type="signal peptide" evidence="1">
    <location>
        <begin position="1"/>
        <end position="19"/>
    </location>
</feature>
<name>A0A840EM13_9FLAO</name>
<comment type="caution">
    <text evidence="2">The sequence shown here is derived from an EMBL/GenBank/DDBJ whole genome shotgun (WGS) entry which is preliminary data.</text>
</comment>
<proteinExistence type="predicted"/>
<evidence type="ECO:0000256" key="1">
    <source>
        <dbReference type="SAM" id="SignalP"/>
    </source>
</evidence>
<keyword evidence="3" id="KW-1185">Reference proteome</keyword>
<organism evidence="2 3">
    <name type="scientific">Mesonia hippocampi</name>
    <dbReference type="NCBI Taxonomy" id="1628250"/>
    <lineage>
        <taxon>Bacteria</taxon>
        <taxon>Pseudomonadati</taxon>
        <taxon>Bacteroidota</taxon>
        <taxon>Flavobacteriia</taxon>
        <taxon>Flavobacteriales</taxon>
        <taxon>Flavobacteriaceae</taxon>
        <taxon>Mesonia</taxon>
    </lineage>
</organism>
<feature type="chain" id="PRO_5032295328" evidence="1">
    <location>
        <begin position="20"/>
        <end position="316"/>
    </location>
</feature>
<dbReference type="AlphaFoldDB" id="A0A840EM13"/>
<keyword evidence="1" id="KW-0732">Signal</keyword>
<evidence type="ECO:0000313" key="3">
    <source>
        <dbReference type="Proteomes" id="UP000553034"/>
    </source>
</evidence>
<dbReference type="RefSeq" id="WP_183475856.1">
    <property type="nucleotide sequence ID" value="NZ_JACIFO010000001.1"/>
</dbReference>
<accession>A0A840EM13</accession>
<dbReference type="Proteomes" id="UP000553034">
    <property type="component" value="Unassembled WGS sequence"/>
</dbReference>
<gene>
    <name evidence="2" type="ORF">GGR32_000427</name>
</gene>
<sequence length="316" mass="37356">MKKHIFIISLLSIVFNLNAQDIPIAGTVYQMQHKYLGDFDNFIEVIDTVETNDYDIYLISDLKGSKKRKILKSKTSKFNVSIKKKTLKKFPYLEFYSKKEYSYKKVKIDSLKTTDNKIILEKMPVFTAKPVIYLYPLKETQISLKIDIKGGKLETTYPEYKNGWNLIADKTGNILNVEDNRNYQYLFWDAFIKFPSEHFNYTSGFFIDKKDYISFLQNTLGKIGLNEKEINDFISYWLPQLNKYNRSFVHFRVNDNIDNSVFLNCNPKPDTEIRVYMEFKDAENEINRKIPTQKFKKIERKGFTLIEWGGAEIKKL</sequence>
<evidence type="ECO:0000313" key="2">
    <source>
        <dbReference type="EMBL" id="MBB4118155.1"/>
    </source>
</evidence>
<dbReference type="EMBL" id="JACIFO010000001">
    <property type="protein sequence ID" value="MBB4118155.1"/>
    <property type="molecule type" value="Genomic_DNA"/>
</dbReference>
<reference evidence="2 3" key="1">
    <citation type="submission" date="2020-08" db="EMBL/GenBank/DDBJ databases">
        <title>Genomic Encyclopedia of Type Strains, Phase IV (KMG-IV): sequencing the most valuable type-strain genomes for metagenomic binning, comparative biology and taxonomic classification.</title>
        <authorList>
            <person name="Goeker M."/>
        </authorList>
    </citation>
    <scope>NUCLEOTIDE SEQUENCE [LARGE SCALE GENOMIC DNA]</scope>
    <source>
        <strain evidence="2 3">DSM 29568</strain>
    </source>
</reference>